<dbReference type="EMBL" id="JAFKCV010000004">
    <property type="protein sequence ID" value="MBN7825595.1"/>
    <property type="molecule type" value="Genomic_DNA"/>
</dbReference>
<dbReference type="PROSITE" id="PS51257">
    <property type="entry name" value="PROKAR_LIPOPROTEIN"/>
    <property type="match status" value="1"/>
</dbReference>
<dbReference type="SUPFAM" id="SSF56935">
    <property type="entry name" value="Porins"/>
    <property type="match status" value="1"/>
</dbReference>
<dbReference type="InterPro" id="IPR036942">
    <property type="entry name" value="Beta-barrel_TonB_sf"/>
</dbReference>
<comment type="subcellular location">
    <subcellularLocation>
        <location evidence="1 11">Cell outer membrane</location>
        <topology evidence="1 11">Multi-pass membrane protein</topology>
    </subcellularLocation>
</comment>
<dbReference type="InterPro" id="IPR000531">
    <property type="entry name" value="Beta-barrel_TonB"/>
</dbReference>
<dbReference type="PANTHER" id="PTHR30069">
    <property type="entry name" value="TONB-DEPENDENT OUTER MEMBRANE RECEPTOR"/>
    <property type="match status" value="1"/>
</dbReference>
<keyword evidence="6 13" id="KW-0732">Signal</keyword>
<evidence type="ECO:0000256" key="3">
    <source>
        <dbReference type="ARBA" id="ARBA00022448"/>
    </source>
</evidence>
<evidence type="ECO:0000256" key="12">
    <source>
        <dbReference type="RuleBase" id="RU003357"/>
    </source>
</evidence>
<dbReference type="Pfam" id="PF00593">
    <property type="entry name" value="TonB_dep_Rec_b-barrel"/>
    <property type="match status" value="1"/>
</dbReference>
<dbReference type="RefSeq" id="WP_206573694.1">
    <property type="nucleotide sequence ID" value="NZ_JAFKCV010000004.1"/>
</dbReference>
<dbReference type="InterPro" id="IPR012910">
    <property type="entry name" value="Plug_dom"/>
</dbReference>
<evidence type="ECO:0000256" key="2">
    <source>
        <dbReference type="ARBA" id="ARBA00008143"/>
    </source>
</evidence>
<gene>
    <name evidence="16" type="ORF">J0A66_10210</name>
</gene>
<keyword evidence="10 11" id="KW-0998">Cell outer membrane</keyword>
<feature type="chain" id="PRO_5037321714" evidence="13">
    <location>
        <begin position="26"/>
        <end position="655"/>
    </location>
</feature>
<evidence type="ECO:0000259" key="14">
    <source>
        <dbReference type="Pfam" id="PF00593"/>
    </source>
</evidence>
<feature type="domain" description="TonB-dependent receptor-like beta-barrel" evidence="14">
    <location>
        <begin position="213"/>
        <end position="619"/>
    </location>
</feature>
<evidence type="ECO:0000256" key="6">
    <source>
        <dbReference type="ARBA" id="ARBA00022729"/>
    </source>
</evidence>
<dbReference type="GO" id="GO:0009279">
    <property type="term" value="C:cell outer membrane"/>
    <property type="evidence" value="ECO:0007669"/>
    <property type="project" value="UniProtKB-SubCell"/>
</dbReference>
<sequence length="655" mass="73685">MLAGRRPPCRCIVAMLSLMACGASAQETDPAELFSLSFEELLDVQVVTSSRREQTLSRAAGILSVVSREQILAYGAKDLADALELAPGTLTMGTYMFPVNSLMLRGDLPGQYNTHVLFLLDGYPLREAQNGGSDLAFLRAFPIRLIERIEIIRGPGSVQYGSNAFTGVVNIITRKNPPTGQQAHAALGSNGEAGAEFSHAYGSKPWHTSLDVHYYEDDSNWLSAFDETGSSYRRNYFQQNLGLRARVDWRDWQLSYLYAYSDSGHVGTLPIAGLYTEQAHIEAERHWLNLSTRQALFGGELSLGLTYNGLRNDYVNPGPQPSYMDGQDWQWDLSWQTALSIKTSLIVGMDVQHNSGDSAGEHVQTGHVTIVPDYQVHHSRWFAELSHQFNPAFALVAGVQWNKPDRSGGHLSGRMSANYHWQNGAFIKLQYAEAFRAPSLLEQDIALQGVVIGNPDLAPETADTWDLQWGYRSPALFTAFSVFYTRTEDIITRQAQPGQTASYFNFGQQRLKGLEWEVLWQPPDQHMRVDFSWTYQQNSLAGEAGDNASGMPHHLLKLGLSGDWQGKWEWGIHVLHARQWDNHKDALDVNPQNHTLTNLRGRLAYRFNPAWQGWLTVENGLDETWWQPETTRKVVNTQPYYERGRRTMAGVSLKF</sequence>
<name>A0A939DNX7_9ALTE</name>
<dbReference type="Gene3D" id="2.40.170.20">
    <property type="entry name" value="TonB-dependent receptor, beta-barrel domain"/>
    <property type="match status" value="1"/>
</dbReference>
<organism evidence="16 17">
    <name type="scientific">Bowmanella dokdonensis</name>
    <dbReference type="NCBI Taxonomy" id="751969"/>
    <lineage>
        <taxon>Bacteria</taxon>
        <taxon>Pseudomonadati</taxon>
        <taxon>Pseudomonadota</taxon>
        <taxon>Gammaproteobacteria</taxon>
        <taxon>Alteromonadales</taxon>
        <taxon>Alteromonadaceae</taxon>
        <taxon>Bowmanella</taxon>
    </lineage>
</organism>
<keyword evidence="9 16" id="KW-0675">Receptor</keyword>
<protein>
    <submittedName>
        <fullName evidence="16">TonB-dependent receptor</fullName>
    </submittedName>
</protein>
<evidence type="ECO:0000256" key="1">
    <source>
        <dbReference type="ARBA" id="ARBA00004571"/>
    </source>
</evidence>
<dbReference type="PANTHER" id="PTHR30069:SF29">
    <property type="entry name" value="HEMOGLOBIN AND HEMOGLOBIN-HAPTOGLOBIN-BINDING PROTEIN 1-RELATED"/>
    <property type="match status" value="1"/>
</dbReference>
<dbReference type="Gene3D" id="2.170.130.10">
    <property type="entry name" value="TonB-dependent receptor, plug domain"/>
    <property type="match status" value="1"/>
</dbReference>
<dbReference type="Proteomes" id="UP000664654">
    <property type="component" value="Unassembled WGS sequence"/>
</dbReference>
<evidence type="ECO:0000259" key="15">
    <source>
        <dbReference type="Pfam" id="PF07715"/>
    </source>
</evidence>
<evidence type="ECO:0000256" key="11">
    <source>
        <dbReference type="PROSITE-ProRule" id="PRU01360"/>
    </source>
</evidence>
<comment type="caution">
    <text evidence="16">The sequence shown here is derived from an EMBL/GenBank/DDBJ whole genome shotgun (WGS) entry which is preliminary data.</text>
</comment>
<evidence type="ECO:0000256" key="7">
    <source>
        <dbReference type="ARBA" id="ARBA00023077"/>
    </source>
</evidence>
<accession>A0A939DNX7</accession>
<proteinExistence type="inferred from homology"/>
<dbReference type="PROSITE" id="PS52016">
    <property type="entry name" value="TONB_DEPENDENT_REC_3"/>
    <property type="match status" value="1"/>
</dbReference>
<evidence type="ECO:0000256" key="4">
    <source>
        <dbReference type="ARBA" id="ARBA00022452"/>
    </source>
</evidence>
<evidence type="ECO:0000256" key="9">
    <source>
        <dbReference type="ARBA" id="ARBA00023170"/>
    </source>
</evidence>
<dbReference type="GO" id="GO:0015344">
    <property type="term" value="F:siderophore uptake transmembrane transporter activity"/>
    <property type="evidence" value="ECO:0007669"/>
    <property type="project" value="TreeGrafter"/>
</dbReference>
<evidence type="ECO:0000256" key="5">
    <source>
        <dbReference type="ARBA" id="ARBA00022692"/>
    </source>
</evidence>
<dbReference type="InterPro" id="IPR039426">
    <property type="entry name" value="TonB-dep_rcpt-like"/>
</dbReference>
<dbReference type="GO" id="GO:0044718">
    <property type="term" value="P:siderophore transmembrane transport"/>
    <property type="evidence" value="ECO:0007669"/>
    <property type="project" value="TreeGrafter"/>
</dbReference>
<keyword evidence="8 11" id="KW-0472">Membrane</keyword>
<keyword evidence="17" id="KW-1185">Reference proteome</keyword>
<evidence type="ECO:0000256" key="13">
    <source>
        <dbReference type="SAM" id="SignalP"/>
    </source>
</evidence>
<dbReference type="InterPro" id="IPR037066">
    <property type="entry name" value="Plug_dom_sf"/>
</dbReference>
<dbReference type="AlphaFoldDB" id="A0A939DNX7"/>
<reference evidence="16" key="1">
    <citation type="submission" date="2021-03" db="EMBL/GenBank/DDBJ databases">
        <title>novel species isolated from a fishpond in China.</title>
        <authorList>
            <person name="Lu H."/>
            <person name="Cai Z."/>
        </authorList>
    </citation>
    <scope>NUCLEOTIDE SEQUENCE</scope>
    <source>
        <strain evidence="16">JCM 30855</strain>
    </source>
</reference>
<keyword evidence="5 11" id="KW-0812">Transmembrane</keyword>
<keyword evidence="4 11" id="KW-1134">Transmembrane beta strand</keyword>
<keyword evidence="3 11" id="KW-0813">Transport</keyword>
<comment type="similarity">
    <text evidence="2">Belongs to the TonB-dependent receptor family. Hemoglobin/haptoglobin binding protein subfamily.</text>
</comment>
<keyword evidence="7 12" id="KW-0798">TonB box</keyword>
<feature type="signal peptide" evidence="13">
    <location>
        <begin position="1"/>
        <end position="25"/>
    </location>
</feature>
<evidence type="ECO:0000256" key="10">
    <source>
        <dbReference type="ARBA" id="ARBA00023237"/>
    </source>
</evidence>
<dbReference type="Pfam" id="PF07715">
    <property type="entry name" value="Plug"/>
    <property type="match status" value="1"/>
</dbReference>
<feature type="domain" description="TonB-dependent receptor plug" evidence="15">
    <location>
        <begin position="58"/>
        <end position="168"/>
    </location>
</feature>
<evidence type="ECO:0000313" key="16">
    <source>
        <dbReference type="EMBL" id="MBN7825595.1"/>
    </source>
</evidence>
<evidence type="ECO:0000256" key="8">
    <source>
        <dbReference type="ARBA" id="ARBA00023136"/>
    </source>
</evidence>
<evidence type="ECO:0000313" key="17">
    <source>
        <dbReference type="Proteomes" id="UP000664654"/>
    </source>
</evidence>